<name>A0A8S5SV67_9CAUD</name>
<organism evidence="1">
    <name type="scientific">Siphoviridae sp. ctKwY15</name>
    <dbReference type="NCBI Taxonomy" id="2827843"/>
    <lineage>
        <taxon>Viruses</taxon>
        <taxon>Duplodnaviria</taxon>
        <taxon>Heunggongvirae</taxon>
        <taxon>Uroviricota</taxon>
        <taxon>Caudoviricetes</taxon>
    </lineage>
</organism>
<reference evidence="1" key="1">
    <citation type="journal article" date="2021" name="Proc. Natl. Acad. Sci. U.S.A.">
        <title>A Catalog of Tens of Thousands of Viruses from Human Metagenomes Reveals Hidden Associations with Chronic Diseases.</title>
        <authorList>
            <person name="Tisza M.J."/>
            <person name="Buck C.B."/>
        </authorList>
    </citation>
    <scope>NUCLEOTIDE SEQUENCE</scope>
    <source>
        <strain evidence="1">CtKwY15</strain>
    </source>
</reference>
<evidence type="ECO:0000313" key="1">
    <source>
        <dbReference type="EMBL" id="DAF54466.1"/>
    </source>
</evidence>
<accession>A0A8S5SV67</accession>
<sequence length="95" mass="11307">MVKPYRIKHKASGYFYQRYNGSNLGKNGKVYMNNQSPLTMCDNENFIRIQIRHNTLAYKALGDMLDKYIIGEDDEYKWHSTSYRVPKTEFTKEEL</sequence>
<dbReference type="EMBL" id="BK032679">
    <property type="protein sequence ID" value="DAF54466.1"/>
    <property type="molecule type" value="Genomic_DNA"/>
</dbReference>
<protein>
    <submittedName>
        <fullName evidence="1">Uncharacterized protein</fullName>
    </submittedName>
</protein>
<proteinExistence type="predicted"/>